<dbReference type="PROSITE" id="PS51257">
    <property type="entry name" value="PROKAR_LIPOPROTEIN"/>
    <property type="match status" value="1"/>
</dbReference>
<dbReference type="InterPro" id="IPR050490">
    <property type="entry name" value="Bact_solute-bd_prot1"/>
</dbReference>
<evidence type="ECO:0000313" key="1">
    <source>
        <dbReference type="EMBL" id="NYE72413.1"/>
    </source>
</evidence>
<dbReference type="EMBL" id="JACCBU010000001">
    <property type="protein sequence ID" value="NYE72413.1"/>
    <property type="molecule type" value="Genomic_DNA"/>
</dbReference>
<dbReference type="InterPro" id="IPR006311">
    <property type="entry name" value="TAT_signal"/>
</dbReference>
<dbReference type="AlphaFoldDB" id="A0A7Y9I9C3"/>
<comment type="caution">
    <text evidence="1">The sequence shown here is derived from an EMBL/GenBank/DDBJ whole genome shotgun (WGS) entry which is preliminary data.</text>
</comment>
<dbReference type="PANTHER" id="PTHR43649:SF11">
    <property type="entry name" value="ABC TRANSPORTER SUBSTRATE-BINDING PROTEIN YESO-RELATED"/>
    <property type="match status" value="1"/>
</dbReference>
<organism evidence="1 2">
    <name type="scientific">Microlunatus parietis</name>
    <dbReference type="NCBI Taxonomy" id="682979"/>
    <lineage>
        <taxon>Bacteria</taxon>
        <taxon>Bacillati</taxon>
        <taxon>Actinomycetota</taxon>
        <taxon>Actinomycetes</taxon>
        <taxon>Propionibacteriales</taxon>
        <taxon>Propionibacteriaceae</taxon>
        <taxon>Microlunatus</taxon>
    </lineage>
</organism>
<dbReference type="Gene3D" id="3.40.190.10">
    <property type="entry name" value="Periplasmic binding protein-like II"/>
    <property type="match status" value="2"/>
</dbReference>
<evidence type="ECO:0000313" key="2">
    <source>
        <dbReference type="Proteomes" id="UP000569914"/>
    </source>
</evidence>
<name>A0A7Y9I9C3_9ACTN</name>
<dbReference type="SUPFAM" id="SSF53850">
    <property type="entry name" value="Periplasmic binding protein-like II"/>
    <property type="match status" value="1"/>
</dbReference>
<dbReference type="PROSITE" id="PS51318">
    <property type="entry name" value="TAT"/>
    <property type="match status" value="1"/>
</dbReference>
<dbReference type="RefSeq" id="WP_179753198.1">
    <property type="nucleotide sequence ID" value="NZ_JACCBU010000001.1"/>
</dbReference>
<dbReference type="Pfam" id="PF13416">
    <property type="entry name" value="SBP_bac_8"/>
    <property type="match status" value="1"/>
</dbReference>
<reference evidence="1 2" key="1">
    <citation type="submission" date="2020-07" db="EMBL/GenBank/DDBJ databases">
        <title>Sequencing the genomes of 1000 actinobacteria strains.</title>
        <authorList>
            <person name="Klenk H.-P."/>
        </authorList>
    </citation>
    <scope>NUCLEOTIDE SEQUENCE [LARGE SCALE GENOMIC DNA]</scope>
    <source>
        <strain evidence="1 2">DSM 22083</strain>
    </source>
</reference>
<sequence length="429" mass="45358">MAGLTRRGLLGLAGGAAVAGLAGCGRNSGAPASDGSVSLIFAWWGNDLRNAQTGQAIELYLKDRPGLAVDQQPAEFSAYWERLATQTAGNDAPDMIQMADGFVGDYGSKGALLDLADLVDVTKFGPGTLDSGRVDGKLVGINAGINTPVIMARADVLEQAKVELPDDQTWTWGEYRELAAEVTAKSRDGIFGTASPFGDKAMQAWLRQHGADLFTPEGRLAFTAADLESYFALMIDFIEAKAMPPAEVVIEDGSKSLEQSTLVEGRTAFMISWSNQLAATTKAAGSELAMLRLPSVTGKAADLKAWYHPSMMWSASSRTKHPEQVAALIDWWVNSVECASICLDERGYPANTEVAAAIEAKLTPEGRRVAKFIADLEPALGDTPPSPPPGGGTILGDVLARAHSDVLFQKITAPEAAARFATESEAALG</sequence>
<keyword evidence="1" id="KW-0762">Sugar transport</keyword>
<keyword evidence="2" id="KW-1185">Reference proteome</keyword>
<gene>
    <name evidence="1" type="ORF">BKA15_003742</name>
</gene>
<proteinExistence type="predicted"/>
<dbReference type="Proteomes" id="UP000569914">
    <property type="component" value="Unassembled WGS sequence"/>
</dbReference>
<dbReference type="InterPro" id="IPR006059">
    <property type="entry name" value="SBP"/>
</dbReference>
<accession>A0A7Y9I9C3</accession>
<dbReference type="PANTHER" id="PTHR43649">
    <property type="entry name" value="ARABINOSE-BINDING PROTEIN-RELATED"/>
    <property type="match status" value="1"/>
</dbReference>
<protein>
    <submittedName>
        <fullName evidence="1">Multiple sugar transport system substrate-binding protein</fullName>
    </submittedName>
</protein>
<keyword evidence="1" id="KW-0813">Transport</keyword>